<dbReference type="AlphaFoldDB" id="A0A238YPM1"/>
<organism evidence="1 2">
    <name type="scientific">Puniceibacterium sediminis</name>
    <dbReference type="NCBI Taxonomy" id="1608407"/>
    <lineage>
        <taxon>Bacteria</taxon>
        <taxon>Pseudomonadati</taxon>
        <taxon>Pseudomonadota</taxon>
        <taxon>Alphaproteobacteria</taxon>
        <taxon>Rhodobacterales</taxon>
        <taxon>Paracoccaceae</taxon>
        <taxon>Puniceibacterium</taxon>
    </lineage>
</organism>
<dbReference type="OrthoDB" id="9793681at2"/>
<evidence type="ECO:0000313" key="2">
    <source>
        <dbReference type="Proteomes" id="UP000198417"/>
    </source>
</evidence>
<sequence>MMDAGVVYVEKVLDLKPDICILDWATSALQDCDPRMVQQIYHRLMEHEILPVTLLFPPRDRVQKDIPIARKMARIADILTRPEATPRAPPALHCADCRADGGHAGQLQENHRQHPELSRRRGAALFPTGTPCRRLFVAAGSGLHIHRRKRPHTFAVFDPWWHRQWQCIKGIMDCKVARNLSRVEFSTSQTVPSLHAAVTVNNPISAADRHIRPHGQLYVLAAPHGLHRALCLDLQEGLY</sequence>
<evidence type="ECO:0000313" key="1">
    <source>
        <dbReference type="EMBL" id="SNR72543.1"/>
    </source>
</evidence>
<keyword evidence="2" id="KW-1185">Reference proteome</keyword>
<gene>
    <name evidence="1" type="ORF">SAMN06265370_11860</name>
</gene>
<reference evidence="1 2" key="1">
    <citation type="submission" date="2017-06" db="EMBL/GenBank/DDBJ databases">
        <authorList>
            <person name="Kim H.J."/>
            <person name="Triplett B.A."/>
        </authorList>
    </citation>
    <scope>NUCLEOTIDE SEQUENCE [LARGE SCALE GENOMIC DNA]</scope>
    <source>
        <strain evidence="1 2">DSM 29052</strain>
    </source>
</reference>
<dbReference type="Proteomes" id="UP000198417">
    <property type="component" value="Unassembled WGS sequence"/>
</dbReference>
<dbReference type="EMBL" id="FZNN01000018">
    <property type="protein sequence ID" value="SNR72543.1"/>
    <property type="molecule type" value="Genomic_DNA"/>
</dbReference>
<protein>
    <submittedName>
        <fullName evidence="1">Uncharacterized protein</fullName>
    </submittedName>
</protein>
<accession>A0A238YPM1</accession>
<dbReference type="RefSeq" id="WP_089272726.1">
    <property type="nucleotide sequence ID" value="NZ_FZNN01000018.1"/>
</dbReference>
<proteinExistence type="predicted"/>
<name>A0A238YPM1_9RHOB</name>